<reference evidence="2 3" key="1">
    <citation type="submission" date="2020-01" db="EMBL/GenBank/DDBJ databases">
        <authorList>
            <person name="Kim M.K."/>
        </authorList>
    </citation>
    <scope>NUCLEOTIDE SEQUENCE [LARGE SCALE GENOMIC DNA]</scope>
    <source>
        <strain evidence="2 3">172606-1</strain>
    </source>
</reference>
<feature type="transmembrane region" description="Helical" evidence="1">
    <location>
        <begin position="206"/>
        <end position="223"/>
    </location>
</feature>
<organism evidence="2 3">
    <name type="scientific">Rhodocytophaga rosea</name>
    <dbReference type="NCBI Taxonomy" id="2704465"/>
    <lineage>
        <taxon>Bacteria</taxon>
        <taxon>Pseudomonadati</taxon>
        <taxon>Bacteroidota</taxon>
        <taxon>Cytophagia</taxon>
        <taxon>Cytophagales</taxon>
        <taxon>Rhodocytophagaceae</taxon>
        <taxon>Rhodocytophaga</taxon>
    </lineage>
</organism>
<protein>
    <recommendedName>
        <fullName evidence="4">DUF4386 domain-containing protein</fullName>
    </recommendedName>
</protein>
<keyword evidence="1" id="KW-0472">Membrane</keyword>
<keyword evidence="1" id="KW-1133">Transmembrane helix</keyword>
<evidence type="ECO:0000313" key="2">
    <source>
        <dbReference type="EMBL" id="QHT69615.1"/>
    </source>
</evidence>
<feature type="transmembrane region" description="Helical" evidence="1">
    <location>
        <begin position="12"/>
        <end position="35"/>
    </location>
</feature>
<evidence type="ECO:0000313" key="3">
    <source>
        <dbReference type="Proteomes" id="UP000480178"/>
    </source>
</evidence>
<name>A0A6C0GNK3_9BACT</name>
<accession>A0A6C0GNK3</accession>
<keyword evidence="3" id="KW-1185">Reference proteome</keyword>
<dbReference type="KEGG" id="rhoz:GXP67_24685"/>
<dbReference type="EMBL" id="CP048222">
    <property type="protein sequence ID" value="QHT69615.1"/>
    <property type="molecule type" value="Genomic_DNA"/>
</dbReference>
<evidence type="ECO:0000256" key="1">
    <source>
        <dbReference type="SAM" id="Phobius"/>
    </source>
</evidence>
<dbReference type="Proteomes" id="UP000480178">
    <property type="component" value="Chromosome"/>
</dbReference>
<dbReference type="AlphaFoldDB" id="A0A6C0GNK3"/>
<proteinExistence type="predicted"/>
<feature type="transmembrane region" description="Helical" evidence="1">
    <location>
        <begin position="55"/>
        <end position="78"/>
    </location>
</feature>
<sequence length="238" mass="26597">MTTSASFEKQVGIISIVSGILCLACLLLGMIVVEFNIDLFSSPTQLLAVSHQYAYAKWFCILDMFGYYLMLLPAIFYLHQLLKKQTQWHMLLTFCGLSYVLVGAIGAAILAVVWPHLMKEYLAASSSEQEMISVAFKSITVLVNDGLWNMLEVVVAGVWWVGTGLVLYPAFRHFGFISILTGICCLLDGLGNILEWKLLAEIGLNGYLFLAIIWPMWLGKLLLKGKFNQFRNSKAIVV</sequence>
<dbReference type="RefSeq" id="WP_162445602.1">
    <property type="nucleotide sequence ID" value="NZ_CP048222.1"/>
</dbReference>
<gene>
    <name evidence="2" type="ORF">GXP67_24685</name>
</gene>
<feature type="transmembrane region" description="Helical" evidence="1">
    <location>
        <begin position="174"/>
        <end position="194"/>
    </location>
</feature>
<feature type="transmembrane region" description="Helical" evidence="1">
    <location>
        <begin position="147"/>
        <end position="167"/>
    </location>
</feature>
<keyword evidence="1" id="KW-0812">Transmembrane</keyword>
<evidence type="ECO:0008006" key="4">
    <source>
        <dbReference type="Google" id="ProtNLM"/>
    </source>
</evidence>
<feature type="transmembrane region" description="Helical" evidence="1">
    <location>
        <begin position="90"/>
        <end position="114"/>
    </location>
</feature>